<dbReference type="Pfam" id="PF05502">
    <property type="entry name" value="Dynactin_p62"/>
    <property type="match status" value="1"/>
</dbReference>
<keyword evidence="8" id="KW-0832">Ubl conjugation</keyword>
<evidence type="ECO:0000256" key="5">
    <source>
        <dbReference type="ARBA" id="ARBA00022490"/>
    </source>
</evidence>
<evidence type="ECO:0000256" key="11">
    <source>
        <dbReference type="ARBA" id="ARBA00023212"/>
    </source>
</evidence>
<evidence type="ECO:0000313" key="16">
    <source>
        <dbReference type="WBParaSite" id="PSU_v2.g5667.t1"/>
    </source>
</evidence>
<keyword evidence="7" id="KW-0597">Phosphoprotein</keyword>
<comment type="subunit">
    <text evidence="14">Subunit of dynactin, a multiprotein complex part of a tripartite complex with dynein and a adapter, such as BICDL1, BICD2 or HOOK3. The dynactin complex is built around ACTR1A/ACTB filament and consists of an actin-related filament composed of a shoulder domain, a pointed end and a barbed end. Its length is defined by its flexible shoulder domain. The soulder is composed of 2 DCTN1 subunits, 4 DCTN2 and 2 DCTN3. The 4 DCNT2 (via N-terminus) bind the ACTR1A filament and act as molecular rulers to determine the length. The pointed end is important for binding dynein-dynactin cargo adapters. Consists of 4 subunits: ACTR10, DCNT4, DCTN5 and DCTN6. The barbed end is composed of a CAPZA1:CAPZB heterodimers, which binds ACTR1A/ACTB filament and dynactin and stabilizes dynactin. Interacts with ATP7B, but not ATP7A, in a copper-dependent manner. Interacts with ANK2; this interaction is required for localization at costameres. Interacts with N4BP2L1.</text>
</comment>
<evidence type="ECO:0000256" key="4">
    <source>
        <dbReference type="ARBA" id="ARBA00004657"/>
    </source>
</evidence>
<evidence type="ECO:0000256" key="8">
    <source>
        <dbReference type="ARBA" id="ARBA00022843"/>
    </source>
</evidence>
<sequence>MGHVLRTDLVKYECSCGLYHALNELYVCRTCVLLKCTICAYQHVDGCFCRACFENVALTEARSHKNCCNSCYECPVCEMVLTARSINDKHRLLCNNCKFTSLDAGYEDNDSQTWSKQEIINEKFFDDLKTKLKELSLFEKNEIEKNDKRRRSNMVFVSDKYGLHSMLSRKKIEANAAPLSMDDKVIRDAEVNELSLEEIMKPVDPNTIPKYEQQLMCLENFNAQLYPNNLPLTSRRSLRCNVSDHGLVRSEYNPTAVNFRVKAFAYQYVPDIKMFRPTKLFLKVDWPLFLYISNSTAVPVKVKLQPVNNENDYTIVECHSEPVECTIPAPNVVADMNDLEPSARNNSSVANNTSHNSVVFKKRHRVAVHFQVKPKFVQRYNYLVIDLIYQFEGNPFPVSEQPQVNEQNTRIKLSLGPSKATITEEDLNISREGIRRTKLSY</sequence>
<reference evidence="16" key="1">
    <citation type="submission" date="2022-11" db="UniProtKB">
        <authorList>
            <consortium name="WormBaseParasite"/>
        </authorList>
    </citation>
    <scope>IDENTIFICATION</scope>
</reference>
<dbReference type="GO" id="GO:0005938">
    <property type="term" value="C:cell cortex"/>
    <property type="evidence" value="ECO:0007669"/>
    <property type="project" value="UniProtKB-SubCell"/>
</dbReference>
<evidence type="ECO:0000256" key="6">
    <source>
        <dbReference type="ARBA" id="ARBA00022499"/>
    </source>
</evidence>
<evidence type="ECO:0000256" key="1">
    <source>
        <dbReference type="ARBA" id="ARBA00004300"/>
    </source>
</evidence>
<dbReference type="GO" id="GO:0001725">
    <property type="term" value="C:stress fiber"/>
    <property type="evidence" value="ECO:0007669"/>
    <property type="project" value="UniProtKB-SubCell"/>
</dbReference>
<protein>
    <recommendedName>
        <fullName evidence="13">Dynactin subunit 4</fullName>
    </recommendedName>
</protein>
<organism evidence="15 16">
    <name type="scientific">Panagrolaimus superbus</name>
    <dbReference type="NCBI Taxonomy" id="310955"/>
    <lineage>
        <taxon>Eukaryota</taxon>
        <taxon>Metazoa</taxon>
        <taxon>Ecdysozoa</taxon>
        <taxon>Nematoda</taxon>
        <taxon>Chromadorea</taxon>
        <taxon>Rhabditida</taxon>
        <taxon>Tylenchina</taxon>
        <taxon>Panagrolaimomorpha</taxon>
        <taxon>Panagrolaimoidea</taxon>
        <taxon>Panagrolaimidae</taxon>
        <taxon>Panagrolaimus</taxon>
    </lineage>
</organism>
<dbReference type="GO" id="GO:0030016">
    <property type="term" value="C:myofibril"/>
    <property type="evidence" value="ECO:0007669"/>
    <property type="project" value="UniProtKB-SubCell"/>
</dbReference>
<proteinExistence type="inferred from homology"/>
<comment type="similarity">
    <text evidence="12">Belongs to the dynactin subunit 4 family.</text>
</comment>
<dbReference type="InterPro" id="IPR008603">
    <property type="entry name" value="DCTN4"/>
</dbReference>
<dbReference type="GO" id="GO:0005869">
    <property type="term" value="C:dynactin complex"/>
    <property type="evidence" value="ECO:0007669"/>
    <property type="project" value="InterPro"/>
</dbReference>
<keyword evidence="6" id="KW-1017">Isopeptide bond</keyword>
<evidence type="ECO:0000256" key="3">
    <source>
        <dbReference type="ARBA" id="ARBA00004544"/>
    </source>
</evidence>
<keyword evidence="10" id="KW-0175">Coiled coil</keyword>
<evidence type="ECO:0000256" key="14">
    <source>
        <dbReference type="ARBA" id="ARBA00093507"/>
    </source>
</evidence>
<keyword evidence="5" id="KW-0963">Cytoplasm</keyword>
<evidence type="ECO:0000256" key="10">
    <source>
        <dbReference type="ARBA" id="ARBA00023054"/>
    </source>
</evidence>
<keyword evidence="15" id="KW-1185">Reference proteome</keyword>
<evidence type="ECO:0000313" key="15">
    <source>
        <dbReference type="Proteomes" id="UP000887577"/>
    </source>
</evidence>
<dbReference type="AlphaFoldDB" id="A0A914Z0H6"/>
<dbReference type="WBParaSite" id="PSU_v2.g5667.t1">
    <property type="protein sequence ID" value="PSU_v2.g5667.t1"/>
    <property type="gene ID" value="PSU_v2.g5667"/>
</dbReference>
<evidence type="ECO:0000256" key="13">
    <source>
        <dbReference type="ARBA" id="ARBA00034864"/>
    </source>
</evidence>
<dbReference type="PANTHER" id="PTHR13034:SF2">
    <property type="entry name" value="DYNACTIN SUBUNIT 4"/>
    <property type="match status" value="1"/>
</dbReference>
<comment type="subcellular location">
    <subcellularLocation>
        <location evidence="3">Cytoplasm</location>
        <location evidence="3">Cell cortex</location>
    </subcellularLocation>
    <subcellularLocation>
        <location evidence="1">Cytoplasm</location>
        <location evidence="1">Cytoskeleton</location>
        <location evidence="1">Microtubule organizing center</location>
        <location evidence="1">Centrosome</location>
    </subcellularLocation>
    <subcellularLocation>
        <location evidence="2">Cytoplasm</location>
        <location evidence="2">Cytoskeleton</location>
        <location evidence="2">Stress fiber</location>
    </subcellularLocation>
    <subcellularLocation>
        <location evidence="4">Cytoplasm</location>
        <location evidence="4">Myofibril</location>
    </subcellularLocation>
</comment>
<evidence type="ECO:0000256" key="9">
    <source>
        <dbReference type="ARBA" id="ARBA00022990"/>
    </source>
</evidence>
<keyword evidence="11" id="KW-0206">Cytoskeleton</keyword>
<accession>A0A914Z0H6</accession>
<keyword evidence="9" id="KW-0007">Acetylation</keyword>
<dbReference type="PANTHER" id="PTHR13034">
    <property type="entry name" value="DYNACTIN P62 SUBUNIT"/>
    <property type="match status" value="1"/>
</dbReference>
<dbReference type="GO" id="GO:0005813">
    <property type="term" value="C:centrosome"/>
    <property type="evidence" value="ECO:0007669"/>
    <property type="project" value="UniProtKB-SubCell"/>
</dbReference>
<evidence type="ECO:0000256" key="12">
    <source>
        <dbReference type="ARBA" id="ARBA00034776"/>
    </source>
</evidence>
<evidence type="ECO:0000256" key="7">
    <source>
        <dbReference type="ARBA" id="ARBA00022553"/>
    </source>
</evidence>
<evidence type="ECO:0000256" key="2">
    <source>
        <dbReference type="ARBA" id="ARBA00004529"/>
    </source>
</evidence>
<name>A0A914Z0H6_9BILA</name>
<dbReference type="Proteomes" id="UP000887577">
    <property type="component" value="Unplaced"/>
</dbReference>